<protein>
    <recommendedName>
        <fullName evidence="6">Probable transcriptional regulatory protein A3J05_02505</fullName>
    </recommendedName>
</protein>
<dbReference type="InterPro" id="IPR049083">
    <property type="entry name" value="TACO1_YebC_N"/>
</dbReference>
<evidence type="ECO:0000313" key="9">
    <source>
        <dbReference type="EMBL" id="OGE99836.1"/>
    </source>
</evidence>
<name>A0A1F5QCF4_9BACT</name>
<evidence type="ECO:0000313" key="10">
    <source>
        <dbReference type="Proteomes" id="UP000177235"/>
    </source>
</evidence>
<keyword evidence="5 6" id="KW-0804">Transcription</keyword>
<comment type="similarity">
    <text evidence="1 6">Belongs to the TACO1 family.</text>
</comment>
<feature type="domain" description="TACO1/YebC-like second and third" evidence="7">
    <location>
        <begin position="83"/>
        <end position="239"/>
    </location>
</feature>
<accession>A0A1F5QCF4</accession>
<dbReference type="InterPro" id="IPR002876">
    <property type="entry name" value="Transcrip_reg_TACO1-like"/>
</dbReference>
<dbReference type="PANTHER" id="PTHR12532:SF6">
    <property type="entry name" value="TRANSCRIPTIONAL REGULATORY PROTEIN YEBC-RELATED"/>
    <property type="match status" value="1"/>
</dbReference>
<dbReference type="EMBL" id="MFFF01000013">
    <property type="protein sequence ID" value="OGE99836.1"/>
    <property type="molecule type" value="Genomic_DNA"/>
</dbReference>
<dbReference type="FunFam" id="1.10.10.200:FF:000002">
    <property type="entry name" value="Probable transcriptional regulatory protein CLM62_37755"/>
    <property type="match status" value="1"/>
</dbReference>
<dbReference type="Gene3D" id="1.10.10.200">
    <property type="match status" value="1"/>
</dbReference>
<evidence type="ECO:0000256" key="2">
    <source>
        <dbReference type="ARBA" id="ARBA00022490"/>
    </source>
</evidence>
<dbReference type="InterPro" id="IPR026564">
    <property type="entry name" value="Transcrip_reg_TACO1-like_dom3"/>
</dbReference>
<dbReference type="Proteomes" id="UP000177235">
    <property type="component" value="Unassembled WGS sequence"/>
</dbReference>
<evidence type="ECO:0000259" key="7">
    <source>
        <dbReference type="Pfam" id="PF01709"/>
    </source>
</evidence>
<dbReference type="GO" id="GO:0006355">
    <property type="term" value="P:regulation of DNA-templated transcription"/>
    <property type="evidence" value="ECO:0007669"/>
    <property type="project" value="UniProtKB-UniRule"/>
</dbReference>
<evidence type="ECO:0000256" key="4">
    <source>
        <dbReference type="ARBA" id="ARBA00023125"/>
    </source>
</evidence>
<dbReference type="Pfam" id="PF01709">
    <property type="entry name" value="Transcrip_reg"/>
    <property type="match status" value="1"/>
</dbReference>
<organism evidence="9 10">
    <name type="scientific">Candidatus Doudnabacteria bacterium RIFCSPLOWO2_02_FULL_48_13</name>
    <dbReference type="NCBI Taxonomy" id="1817845"/>
    <lineage>
        <taxon>Bacteria</taxon>
        <taxon>Candidatus Doudnaibacteriota</taxon>
    </lineage>
</organism>
<gene>
    <name evidence="9" type="ORF">A3J05_02505</name>
</gene>
<dbReference type="AlphaFoldDB" id="A0A1F5QCF4"/>
<evidence type="ECO:0000256" key="5">
    <source>
        <dbReference type="ARBA" id="ARBA00023163"/>
    </source>
</evidence>
<dbReference type="NCBIfam" id="TIGR01033">
    <property type="entry name" value="YebC/PmpR family DNA-binding transcriptional regulator"/>
    <property type="match status" value="1"/>
</dbReference>
<dbReference type="GO" id="GO:0003677">
    <property type="term" value="F:DNA binding"/>
    <property type="evidence" value="ECO:0007669"/>
    <property type="project" value="UniProtKB-UniRule"/>
</dbReference>
<dbReference type="SUPFAM" id="SSF75625">
    <property type="entry name" value="YebC-like"/>
    <property type="match status" value="1"/>
</dbReference>
<dbReference type="InterPro" id="IPR029072">
    <property type="entry name" value="YebC-like"/>
</dbReference>
<evidence type="ECO:0000256" key="3">
    <source>
        <dbReference type="ARBA" id="ARBA00023015"/>
    </source>
</evidence>
<evidence type="ECO:0000256" key="6">
    <source>
        <dbReference type="HAMAP-Rule" id="MF_00693"/>
    </source>
</evidence>
<comment type="caution">
    <text evidence="9">The sequence shown here is derived from an EMBL/GenBank/DDBJ whole genome shotgun (WGS) entry which is preliminary data.</text>
</comment>
<keyword evidence="3 6" id="KW-0805">Transcription regulation</keyword>
<sequence length="241" mass="26245">MSGHSKWAQIKRQKGAADKKKGLVFSRFAKEIAIAAKNSGDPGSNFKLRLVLDRAKQSGMTKDAMERAIKRGTGEDKDAAAIEDIVYEGYGPGGTAIYVQAATDSTNRTYQNIRHIFTKHGGNLGTQGSVAFLFTSRGQILVPKEGNSNLDEISLMAIDLGAEDVRPSEEGLEIYTVPLDLEKIKNELEKKRISVAAAEVIMQPQNTVDVTDDQVKKQIEDLVAALEDDEDVIAVHTNATL</sequence>
<dbReference type="InterPro" id="IPR017856">
    <property type="entry name" value="Integrase-like_N"/>
</dbReference>
<proteinExistence type="inferred from homology"/>
<comment type="subcellular location">
    <subcellularLocation>
        <location evidence="6">Cytoplasm</location>
    </subcellularLocation>
</comment>
<reference evidence="9 10" key="1">
    <citation type="journal article" date="2016" name="Nat. Commun.">
        <title>Thousands of microbial genomes shed light on interconnected biogeochemical processes in an aquifer system.</title>
        <authorList>
            <person name="Anantharaman K."/>
            <person name="Brown C.T."/>
            <person name="Hug L.A."/>
            <person name="Sharon I."/>
            <person name="Castelle C.J."/>
            <person name="Probst A.J."/>
            <person name="Thomas B.C."/>
            <person name="Singh A."/>
            <person name="Wilkins M.J."/>
            <person name="Karaoz U."/>
            <person name="Brodie E.L."/>
            <person name="Williams K.H."/>
            <person name="Hubbard S.S."/>
            <person name="Banfield J.F."/>
        </authorList>
    </citation>
    <scope>NUCLEOTIDE SEQUENCE [LARGE SCALE GENOMIC DNA]</scope>
</reference>
<dbReference type="NCBIfam" id="NF009044">
    <property type="entry name" value="PRK12378.1"/>
    <property type="match status" value="1"/>
</dbReference>
<keyword evidence="4 6" id="KW-0238">DNA-binding</keyword>
<feature type="domain" description="TACO1/YebC-like N-terminal" evidence="8">
    <location>
        <begin position="5"/>
        <end position="75"/>
    </location>
</feature>
<dbReference type="NCBIfam" id="NF001030">
    <property type="entry name" value="PRK00110.1"/>
    <property type="match status" value="1"/>
</dbReference>
<dbReference type="Pfam" id="PF20772">
    <property type="entry name" value="TACO1_YebC_N"/>
    <property type="match status" value="1"/>
</dbReference>
<dbReference type="HAMAP" id="MF_00693">
    <property type="entry name" value="Transcrip_reg_TACO1"/>
    <property type="match status" value="1"/>
</dbReference>
<dbReference type="Gene3D" id="3.30.70.980">
    <property type="match status" value="2"/>
</dbReference>
<dbReference type="PANTHER" id="PTHR12532">
    <property type="entry name" value="TRANSLATIONAL ACTIVATOR OF CYTOCHROME C OXIDASE 1"/>
    <property type="match status" value="1"/>
</dbReference>
<evidence type="ECO:0000259" key="8">
    <source>
        <dbReference type="Pfam" id="PF20772"/>
    </source>
</evidence>
<keyword evidence="2 6" id="KW-0963">Cytoplasm</keyword>
<evidence type="ECO:0000256" key="1">
    <source>
        <dbReference type="ARBA" id="ARBA00008724"/>
    </source>
</evidence>
<dbReference type="GO" id="GO:0005829">
    <property type="term" value="C:cytosol"/>
    <property type="evidence" value="ECO:0007669"/>
    <property type="project" value="TreeGrafter"/>
</dbReference>
<dbReference type="InterPro" id="IPR048300">
    <property type="entry name" value="TACO1_YebC-like_2nd/3rd_dom"/>
</dbReference>